<evidence type="ECO:0000313" key="1">
    <source>
        <dbReference type="EMBL" id="QPI16407.1"/>
    </source>
</evidence>
<accession>A0A7S9XGU1</accession>
<dbReference type="EMBL" id="MW030560">
    <property type="protein sequence ID" value="QPI16407.1"/>
    <property type="molecule type" value="Genomic_DNA"/>
</dbReference>
<reference evidence="1" key="1">
    <citation type="submission" date="2020-08" db="EMBL/GenBank/DDBJ databases">
        <title>Bridging the membrane lipid divide: bacteria of the FCB group superphylum have the potential to synthesize archaeal ether lipids.</title>
        <authorList>
            <person name="Villanueva L."/>
            <person name="von Meijenfeldt F.A.B."/>
            <person name="Westbye A.B."/>
            <person name="Yadav S."/>
            <person name="Hopmans E.C."/>
            <person name="Dutilh B.E."/>
            <person name="Sinninghe Damste J.S."/>
        </authorList>
    </citation>
    <scope>NUCLEOTIDE SEQUENCE</scope>
    <source>
        <strain evidence="1">NIOZ-UU157</strain>
    </source>
</reference>
<gene>
    <name evidence="1" type="ORF">NIOZUU157_00298</name>
</gene>
<proteinExistence type="predicted"/>
<organism evidence="1">
    <name type="scientific">Virus NIOZ-UU157</name>
    <dbReference type="NCBI Taxonomy" id="2763269"/>
    <lineage>
        <taxon>Viruses</taxon>
    </lineage>
</organism>
<name>A0A7S9XGU1_9VIRU</name>
<sequence length="57" mass="6347">MEGQKGLPEEMASNKQPHVMCPECFKGSVKFNFITNNGSCDQCDTTFTKNGNSIRFV</sequence>
<protein>
    <submittedName>
        <fullName evidence="1">Uncharacterized protein</fullName>
    </submittedName>
</protein>